<dbReference type="EC" id="2.7.13.3" evidence="3"/>
<dbReference type="InterPro" id="IPR036890">
    <property type="entry name" value="HATPase_C_sf"/>
</dbReference>
<dbReference type="GO" id="GO:0005886">
    <property type="term" value="C:plasma membrane"/>
    <property type="evidence" value="ECO:0007669"/>
    <property type="project" value="TreeGrafter"/>
</dbReference>
<keyword evidence="6 11" id="KW-0812">Transmembrane</keyword>
<evidence type="ECO:0000259" key="13">
    <source>
        <dbReference type="PROSITE" id="PS50885"/>
    </source>
</evidence>
<dbReference type="AlphaFoldDB" id="A0A561R8R8"/>
<dbReference type="PROSITE" id="PS50109">
    <property type="entry name" value="HIS_KIN"/>
    <property type="match status" value="1"/>
</dbReference>
<comment type="subcellular location">
    <subcellularLocation>
        <location evidence="2">Membrane</location>
    </subcellularLocation>
</comment>
<dbReference type="CDD" id="cd00082">
    <property type="entry name" value="HisKA"/>
    <property type="match status" value="1"/>
</dbReference>
<proteinExistence type="predicted"/>
<dbReference type="CDD" id="cd00075">
    <property type="entry name" value="HATPase"/>
    <property type="match status" value="1"/>
</dbReference>
<dbReference type="GO" id="GO:0000155">
    <property type="term" value="F:phosphorelay sensor kinase activity"/>
    <property type="evidence" value="ECO:0007669"/>
    <property type="project" value="InterPro"/>
</dbReference>
<keyword evidence="10 11" id="KW-0472">Membrane</keyword>
<reference evidence="14 15" key="1">
    <citation type="submission" date="2019-06" db="EMBL/GenBank/DDBJ databases">
        <title>Sorghum-associated microbial communities from plants grown in Nebraska, USA.</title>
        <authorList>
            <person name="Schachtman D."/>
        </authorList>
    </citation>
    <scope>NUCLEOTIDE SEQUENCE [LARGE SCALE GENOMIC DNA]</scope>
    <source>
        <strain evidence="14 15">1225</strain>
    </source>
</reference>
<keyword evidence="5" id="KW-0808">Transferase</keyword>
<evidence type="ECO:0000256" key="8">
    <source>
        <dbReference type="ARBA" id="ARBA00022989"/>
    </source>
</evidence>
<evidence type="ECO:0000256" key="5">
    <source>
        <dbReference type="ARBA" id="ARBA00022679"/>
    </source>
</evidence>
<dbReference type="EMBL" id="VIWP01000001">
    <property type="protein sequence ID" value="TWF59032.1"/>
    <property type="molecule type" value="Genomic_DNA"/>
</dbReference>
<evidence type="ECO:0000256" key="1">
    <source>
        <dbReference type="ARBA" id="ARBA00000085"/>
    </source>
</evidence>
<dbReference type="OrthoDB" id="9815202at2"/>
<dbReference type="SMART" id="SM00304">
    <property type="entry name" value="HAMP"/>
    <property type="match status" value="1"/>
</dbReference>
<dbReference type="Pfam" id="PF00512">
    <property type="entry name" value="HisKA"/>
    <property type="match status" value="1"/>
</dbReference>
<evidence type="ECO:0000256" key="9">
    <source>
        <dbReference type="ARBA" id="ARBA00023012"/>
    </source>
</evidence>
<dbReference type="Pfam" id="PF02518">
    <property type="entry name" value="HATPase_c"/>
    <property type="match status" value="1"/>
</dbReference>
<dbReference type="Pfam" id="PF00672">
    <property type="entry name" value="HAMP"/>
    <property type="match status" value="1"/>
</dbReference>
<sequence>MRPSRLFRSTPFRLALTFGFLFTIAFLIAGMVAYQVLKHELFNSLNTSVKDTYAAIAATYSARDQEDLVTAVATYSNLNSQDDQIFLLVDGNGERIAGNVPKVAVSEGFSTISSKVLGLVDDDRFLVQAGPVGDNLLMVGQSYSEPDEFERIALVSFSWAAGIIIFLAFAGGAYLAGQAQKRLDGIGAAMTGVANGNLSVRIPVSHRQDDIDTVAGHMNSALDRLSALVEGMRQVSADIAHDLKTPLNRLRMSVEQALEKSADGGDIQNYLQDARDESDRINETFEALLRISQIEAGARKTRFRPVELAEVMSTVAEIYKSVAEDNGQVLEFFQLGEFKSTISGDRELLTQLFVNLVENSINHCKPGTVIRMSVASEGGNLVTTVADNGSGIPIPERDLVFRRLYRLDKSRTTPGNGLGLSLVKAIAELHSAQIALCDAEPGLAVVLHFPRPATPV</sequence>
<dbReference type="InterPro" id="IPR003661">
    <property type="entry name" value="HisK_dim/P_dom"/>
</dbReference>
<keyword evidence="4" id="KW-0597">Phosphoprotein</keyword>
<dbReference type="CDD" id="cd06225">
    <property type="entry name" value="HAMP"/>
    <property type="match status" value="1"/>
</dbReference>
<keyword evidence="9" id="KW-0902">Two-component regulatory system</keyword>
<dbReference type="Gene3D" id="3.30.565.10">
    <property type="entry name" value="Histidine kinase-like ATPase, C-terminal domain"/>
    <property type="match status" value="1"/>
</dbReference>
<evidence type="ECO:0000313" key="15">
    <source>
        <dbReference type="Proteomes" id="UP000320653"/>
    </source>
</evidence>
<dbReference type="PROSITE" id="PS50885">
    <property type="entry name" value="HAMP"/>
    <property type="match status" value="1"/>
</dbReference>
<evidence type="ECO:0000256" key="4">
    <source>
        <dbReference type="ARBA" id="ARBA00022553"/>
    </source>
</evidence>
<comment type="caution">
    <text evidence="14">The sequence shown here is derived from an EMBL/GenBank/DDBJ whole genome shotgun (WGS) entry which is preliminary data.</text>
</comment>
<evidence type="ECO:0000256" key="3">
    <source>
        <dbReference type="ARBA" id="ARBA00012438"/>
    </source>
</evidence>
<evidence type="ECO:0000256" key="11">
    <source>
        <dbReference type="SAM" id="Phobius"/>
    </source>
</evidence>
<dbReference type="SUPFAM" id="SSF47384">
    <property type="entry name" value="Homodimeric domain of signal transducing histidine kinase"/>
    <property type="match status" value="1"/>
</dbReference>
<evidence type="ECO:0000259" key="12">
    <source>
        <dbReference type="PROSITE" id="PS50109"/>
    </source>
</evidence>
<dbReference type="SUPFAM" id="SSF158472">
    <property type="entry name" value="HAMP domain-like"/>
    <property type="match status" value="1"/>
</dbReference>
<dbReference type="Gene3D" id="1.10.287.130">
    <property type="match status" value="1"/>
</dbReference>
<evidence type="ECO:0000313" key="14">
    <source>
        <dbReference type="EMBL" id="TWF59032.1"/>
    </source>
</evidence>
<feature type="transmembrane region" description="Helical" evidence="11">
    <location>
        <begin position="152"/>
        <end position="176"/>
    </location>
</feature>
<comment type="catalytic activity">
    <reaction evidence="1">
        <text>ATP + protein L-histidine = ADP + protein N-phospho-L-histidine.</text>
        <dbReference type="EC" id="2.7.13.3"/>
    </reaction>
</comment>
<dbReference type="Gene3D" id="6.10.340.10">
    <property type="match status" value="1"/>
</dbReference>
<dbReference type="Proteomes" id="UP000320653">
    <property type="component" value="Unassembled WGS sequence"/>
</dbReference>
<dbReference type="InterPro" id="IPR004358">
    <property type="entry name" value="Sig_transdc_His_kin-like_C"/>
</dbReference>
<dbReference type="PANTHER" id="PTHR45436">
    <property type="entry name" value="SENSOR HISTIDINE KINASE YKOH"/>
    <property type="match status" value="1"/>
</dbReference>
<accession>A0A561R8R8</accession>
<gene>
    <name evidence="14" type="ORF">FHW37_101836</name>
</gene>
<keyword evidence="7 14" id="KW-0418">Kinase</keyword>
<dbReference type="InterPro" id="IPR005467">
    <property type="entry name" value="His_kinase_dom"/>
</dbReference>
<keyword evidence="8 11" id="KW-1133">Transmembrane helix</keyword>
<dbReference type="InterPro" id="IPR003660">
    <property type="entry name" value="HAMP_dom"/>
</dbReference>
<evidence type="ECO:0000256" key="6">
    <source>
        <dbReference type="ARBA" id="ARBA00022692"/>
    </source>
</evidence>
<evidence type="ECO:0000256" key="2">
    <source>
        <dbReference type="ARBA" id="ARBA00004370"/>
    </source>
</evidence>
<protein>
    <recommendedName>
        <fullName evidence="3">histidine kinase</fullName>
        <ecNumber evidence="3">2.7.13.3</ecNumber>
    </recommendedName>
</protein>
<dbReference type="InterPro" id="IPR036097">
    <property type="entry name" value="HisK_dim/P_sf"/>
</dbReference>
<dbReference type="PANTHER" id="PTHR45436:SF8">
    <property type="entry name" value="HISTIDINE KINASE"/>
    <property type="match status" value="1"/>
</dbReference>
<name>A0A561R8R8_9HYPH</name>
<feature type="domain" description="Histidine kinase" evidence="12">
    <location>
        <begin position="238"/>
        <end position="453"/>
    </location>
</feature>
<dbReference type="PRINTS" id="PR00344">
    <property type="entry name" value="BCTRLSENSOR"/>
</dbReference>
<dbReference type="SMART" id="SM00388">
    <property type="entry name" value="HisKA"/>
    <property type="match status" value="1"/>
</dbReference>
<dbReference type="SUPFAM" id="SSF55874">
    <property type="entry name" value="ATPase domain of HSP90 chaperone/DNA topoisomerase II/histidine kinase"/>
    <property type="match status" value="1"/>
</dbReference>
<evidence type="ECO:0000256" key="10">
    <source>
        <dbReference type="ARBA" id="ARBA00023136"/>
    </source>
</evidence>
<organism evidence="14 15">
    <name type="scientific">Neorhizobium alkalisoli</name>
    <dbReference type="NCBI Taxonomy" id="528178"/>
    <lineage>
        <taxon>Bacteria</taxon>
        <taxon>Pseudomonadati</taxon>
        <taxon>Pseudomonadota</taxon>
        <taxon>Alphaproteobacteria</taxon>
        <taxon>Hyphomicrobiales</taxon>
        <taxon>Rhizobiaceae</taxon>
        <taxon>Rhizobium/Agrobacterium group</taxon>
        <taxon>Neorhizobium</taxon>
    </lineage>
</organism>
<dbReference type="InterPro" id="IPR050428">
    <property type="entry name" value="TCS_sensor_his_kinase"/>
</dbReference>
<evidence type="ECO:0000256" key="7">
    <source>
        <dbReference type="ARBA" id="ARBA00022777"/>
    </source>
</evidence>
<dbReference type="SMART" id="SM00387">
    <property type="entry name" value="HATPase_c"/>
    <property type="match status" value="1"/>
</dbReference>
<feature type="transmembrane region" description="Helical" evidence="11">
    <location>
        <begin position="12"/>
        <end position="37"/>
    </location>
</feature>
<feature type="domain" description="HAMP" evidence="13">
    <location>
        <begin position="177"/>
        <end position="230"/>
    </location>
</feature>
<dbReference type="InterPro" id="IPR003594">
    <property type="entry name" value="HATPase_dom"/>
</dbReference>
<dbReference type="RefSeq" id="WP_145632870.1">
    <property type="nucleotide sequence ID" value="NZ_VIWP01000001.1"/>
</dbReference>
<keyword evidence="15" id="KW-1185">Reference proteome</keyword>